<protein>
    <recommendedName>
        <fullName evidence="5">Methyl-accepting transducer domain-containing protein</fullName>
    </recommendedName>
</protein>
<dbReference type="PRINTS" id="PR00260">
    <property type="entry name" value="CHEMTRNSDUCR"/>
</dbReference>
<organism evidence="6 7">
    <name type="scientific">Cellulomonas soli</name>
    <dbReference type="NCBI Taxonomy" id="931535"/>
    <lineage>
        <taxon>Bacteria</taxon>
        <taxon>Bacillati</taxon>
        <taxon>Actinomycetota</taxon>
        <taxon>Actinomycetes</taxon>
        <taxon>Micrococcales</taxon>
        <taxon>Cellulomonadaceae</taxon>
        <taxon>Cellulomonas</taxon>
    </lineage>
</organism>
<proteinExistence type="inferred from homology"/>
<dbReference type="GO" id="GO:0016020">
    <property type="term" value="C:membrane"/>
    <property type="evidence" value="ECO:0007669"/>
    <property type="project" value="InterPro"/>
</dbReference>
<keyword evidence="1 3" id="KW-0807">Transducer</keyword>
<comment type="caution">
    <text evidence="6">The sequence shown here is derived from an EMBL/GenBank/DDBJ whole genome shotgun (WGS) entry which is preliminary data.</text>
</comment>
<evidence type="ECO:0000256" key="2">
    <source>
        <dbReference type="ARBA" id="ARBA00029447"/>
    </source>
</evidence>
<dbReference type="PROSITE" id="PS50111">
    <property type="entry name" value="CHEMOTAXIS_TRANSDUC_2"/>
    <property type="match status" value="1"/>
</dbReference>
<dbReference type="Proteomes" id="UP000321798">
    <property type="component" value="Unassembled WGS sequence"/>
</dbReference>
<dbReference type="Pfam" id="PF00015">
    <property type="entry name" value="MCPsignal"/>
    <property type="match status" value="1"/>
</dbReference>
<dbReference type="InterPro" id="IPR025991">
    <property type="entry name" value="Chemoreceptor_zinc-bind_dom"/>
</dbReference>
<evidence type="ECO:0000259" key="5">
    <source>
        <dbReference type="PROSITE" id="PS50111"/>
    </source>
</evidence>
<accession>A0A512PAU1</accession>
<dbReference type="GO" id="GO:0007165">
    <property type="term" value="P:signal transduction"/>
    <property type="evidence" value="ECO:0007669"/>
    <property type="project" value="UniProtKB-KW"/>
</dbReference>
<dbReference type="SUPFAM" id="SSF58104">
    <property type="entry name" value="Methyl-accepting chemotaxis protein (MCP) signaling domain"/>
    <property type="match status" value="1"/>
</dbReference>
<dbReference type="PANTHER" id="PTHR32089">
    <property type="entry name" value="METHYL-ACCEPTING CHEMOTAXIS PROTEIN MCPB"/>
    <property type="match status" value="1"/>
</dbReference>
<gene>
    <name evidence="6" type="ORF">CSO01_10450</name>
</gene>
<dbReference type="EMBL" id="BKAL01000003">
    <property type="protein sequence ID" value="GEP68330.1"/>
    <property type="molecule type" value="Genomic_DNA"/>
</dbReference>
<dbReference type="SMART" id="SM00283">
    <property type="entry name" value="MA"/>
    <property type="match status" value="1"/>
</dbReference>
<evidence type="ECO:0000313" key="6">
    <source>
        <dbReference type="EMBL" id="GEP68330.1"/>
    </source>
</evidence>
<keyword evidence="7" id="KW-1185">Reference proteome</keyword>
<dbReference type="InterPro" id="IPR004090">
    <property type="entry name" value="Chemotax_Me-accpt_rcpt"/>
</dbReference>
<dbReference type="AlphaFoldDB" id="A0A512PAU1"/>
<dbReference type="Gene3D" id="1.20.120.30">
    <property type="entry name" value="Aspartate receptor, ligand-binding domain"/>
    <property type="match status" value="1"/>
</dbReference>
<dbReference type="GO" id="GO:0006935">
    <property type="term" value="P:chemotaxis"/>
    <property type="evidence" value="ECO:0007669"/>
    <property type="project" value="InterPro"/>
</dbReference>
<dbReference type="Gene3D" id="1.10.287.950">
    <property type="entry name" value="Methyl-accepting chemotaxis protein"/>
    <property type="match status" value="1"/>
</dbReference>
<dbReference type="InterPro" id="IPR004089">
    <property type="entry name" value="MCPsignal_dom"/>
</dbReference>
<evidence type="ECO:0000313" key="7">
    <source>
        <dbReference type="Proteomes" id="UP000321798"/>
    </source>
</evidence>
<evidence type="ECO:0000256" key="1">
    <source>
        <dbReference type="ARBA" id="ARBA00023224"/>
    </source>
</evidence>
<reference evidence="6 7" key="1">
    <citation type="submission" date="2019-07" db="EMBL/GenBank/DDBJ databases">
        <title>Whole genome shotgun sequence of Cellulomonas soli NBRC 109434.</title>
        <authorList>
            <person name="Hosoyama A."/>
            <person name="Uohara A."/>
            <person name="Ohji S."/>
            <person name="Ichikawa N."/>
        </authorList>
    </citation>
    <scope>NUCLEOTIDE SEQUENCE [LARGE SCALE GENOMIC DNA]</scope>
    <source>
        <strain evidence="6 7">NBRC 109434</strain>
    </source>
</reference>
<dbReference type="RefSeq" id="WP_146952102.1">
    <property type="nucleotide sequence ID" value="NZ_BAABBJ010000009.1"/>
</dbReference>
<feature type="region of interest" description="Disordered" evidence="4">
    <location>
        <begin position="1"/>
        <end position="26"/>
    </location>
</feature>
<name>A0A512PAU1_9CELL</name>
<dbReference type="OrthoDB" id="5146865at2"/>
<feature type="compositionally biased region" description="Basic and acidic residues" evidence="4">
    <location>
        <begin position="1"/>
        <end position="10"/>
    </location>
</feature>
<dbReference type="GO" id="GO:0004888">
    <property type="term" value="F:transmembrane signaling receptor activity"/>
    <property type="evidence" value="ECO:0007669"/>
    <property type="project" value="InterPro"/>
</dbReference>
<dbReference type="Pfam" id="PF13682">
    <property type="entry name" value="CZB"/>
    <property type="match status" value="1"/>
</dbReference>
<dbReference type="PANTHER" id="PTHR32089:SF112">
    <property type="entry name" value="LYSOZYME-LIKE PROTEIN-RELATED"/>
    <property type="match status" value="1"/>
</dbReference>
<evidence type="ECO:0000256" key="3">
    <source>
        <dbReference type="PROSITE-ProRule" id="PRU00284"/>
    </source>
</evidence>
<sequence>MRLSRREDRTAAVAGTTASQGSDGSVGVPLATVRRLMNRSDDLGLAVEDLAESCERVNASTSDTARAAVSASAATAQVEAGSGQVAAAVQQMAAAMREVAQSAAAATTVTGLAAEATHDVRDSVERLAASTTQIEGVVGIVTGISDRTRMLALNATIEAARAGEAGKGFAVVAEEVKNLAAQSGDATTRIGEQLADLTADSEGVRTAVDRIDEILGRIEALQQTIAAAVEQQTAAIESITRSATESADAARDLDGAVSASTHAARDAAEAIGRAMQWLGRVSTTVREQREEIAGLSSGIEVHPLRAALVAHAAWKRRLRESIDTGRMPQGTTMAAAGRDDACAFGKWLHGAEARALDATRCRTVTGLHAEFHRSAARVLTEATAGRADAARAAMAATDGYAGAASALTDALVEWAGAVEGQRRDAA</sequence>
<evidence type="ECO:0000256" key="4">
    <source>
        <dbReference type="SAM" id="MobiDB-lite"/>
    </source>
</evidence>
<feature type="domain" description="Methyl-accepting transducer" evidence="5">
    <location>
        <begin position="46"/>
        <end position="275"/>
    </location>
</feature>
<comment type="similarity">
    <text evidence="2">Belongs to the methyl-accepting chemotaxis (MCP) protein family.</text>
</comment>